<dbReference type="SUPFAM" id="SSF49785">
    <property type="entry name" value="Galactose-binding domain-like"/>
    <property type="match status" value="1"/>
</dbReference>
<keyword evidence="5" id="KW-1185">Reference proteome</keyword>
<evidence type="ECO:0008006" key="6">
    <source>
        <dbReference type="Google" id="ProtNLM"/>
    </source>
</evidence>
<dbReference type="Pfam" id="PF00085">
    <property type="entry name" value="Thioredoxin"/>
    <property type="match status" value="1"/>
</dbReference>
<dbReference type="PROSITE" id="PS51532">
    <property type="entry name" value="PITH"/>
    <property type="match status" value="1"/>
</dbReference>
<dbReference type="Pfam" id="PF06201">
    <property type="entry name" value="PITH"/>
    <property type="match status" value="1"/>
</dbReference>
<proteinExistence type="predicted"/>
<feature type="domain" description="Thioredoxin" evidence="2">
    <location>
        <begin position="1"/>
        <end position="105"/>
    </location>
</feature>
<dbReference type="PROSITE" id="PS51352">
    <property type="entry name" value="THIOREDOXIN_2"/>
    <property type="match status" value="1"/>
</dbReference>
<evidence type="ECO:0000259" key="3">
    <source>
        <dbReference type="PROSITE" id="PS51532"/>
    </source>
</evidence>
<dbReference type="STRING" id="683960.A0A1E3NX72"/>
<dbReference type="InterPro" id="IPR010400">
    <property type="entry name" value="PITH_dom"/>
</dbReference>
<dbReference type="GO" id="GO:0005737">
    <property type="term" value="C:cytoplasm"/>
    <property type="evidence" value="ECO:0007669"/>
    <property type="project" value="UniProtKB-ARBA"/>
</dbReference>
<dbReference type="RefSeq" id="XP_019036777.1">
    <property type="nucleotide sequence ID" value="XM_019182251.1"/>
</dbReference>
<dbReference type="GeneID" id="30199497"/>
<dbReference type="OrthoDB" id="2121326at2759"/>
<dbReference type="InterPro" id="IPR013766">
    <property type="entry name" value="Thioredoxin_domain"/>
</dbReference>
<dbReference type="PANTHER" id="PTHR46115">
    <property type="entry name" value="THIOREDOXIN-LIKE PROTEIN 1"/>
    <property type="match status" value="1"/>
</dbReference>
<evidence type="ECO:0000256" key="1">
    <source>
        <dbReference type="ARBA" id="ARBA00023157"/>
    </source>
</evidence>
<dbReference type="CDD" id="cd02947">
    <property type="entry name" value="TRX_family"/>
    <property type="match status" value="1"/>
</dbReference>
<keyword evidence="1" id="KW-1015">Disulfide bond</keyword>
<evidence type="ECO:0000259" key="2">
    <source>
        <dbReference type="PROSITE" id="PS51352"/>
    </source>
</evidence>
<organism evidence="4 5">
    <name type="scientific">Wickerhamomyces anomalus (strain ATCC 58044 / CBS 1984 / NCYC 433 / NRRL Y-366-8)</name>
    <name type="common">Yeast</name>
    <name type="synonym">Hansenula anomala</name>
    <dbReference type="NCBI Taxonomy" id="683960"/>
    <lineage>
        <taxon>Eukaryota</taxon>
        <taxon>Fungi</taxon>
        <taxon>Dikarya</taxon>
        <taxon>Ascomycota</taxon>
        <taxon>Saccharomycotina</taxon>
        <taxon>Saccharomycetes</taxon>
        <taxon>Phaffomycetales</taxon>
        <taxon>Wickerhamomycetaceae</taxon>
        <taxon>Wickerhamomyces</taxon>
    </lineage>
</organism>
<sequence length="323" mass="35996">MSIPYIASPDQFQSALQRSEALIVYFTAVWCGPCQAIAPIVEKLYTSFTNIDVFKVDLDSNKALASQQSISAVPTFILFHKGKEISRIQGANIQALNEGFKKLSDLAPNAKRQAVSSTNESSSSSGGSNIDATIAKYVPKGFQILNDSIFFGDFESLNTVAYDHSNKDLKNFIRSNPDTESSNSIISDADEQLLLHIPLTNLAKIYSILIKFKSPVKKGEVEIDEVQKPKNIKVWNNRTSIISFEDVDSFISQHEEELLDNGWDSNGWYEIKLKYVRFQKVSSIDLFIDGDDDELHTLVDKVVLIGVDGESKNQGKIEKLGEE</sequence>
<accession>A0A1E3NX72</accession>
<dbReference type="InterPro" id="IPR037047">
    <property type="entry name" value="PITH_dom_sf"/>
</dbReference>
<protein>
    <recommendedName>
        <fullName evidence="6">Thioredoxin domain-containing protein</fullName>
    </recommendedName>
</protein>
<dbReference type="Gene3D" id="2.60.120.470">
    <property type="entry name" value="PITH domain"/>
    <property type="match status" value="1"/>
</dbReference>
<name>A0A1E3NX72_WICAA</name>
<dbReference type="EMBL" id="KV454213">
    <property type="protein sequence ID" value="ODQ57570.1"/>
    <property type="molecule type" value="Genomic_DNA"/>
</dbReference>
<feature type="domain" description="PITH" evidence="3">
    <location>
        <begin position="134"/>
        <end position="323"/>
    </location>
</feature>
<evidence type="ECO:0000313" key="4">
    <source>
        <dbReference type="EMBL" id="ODQ57570.1"/>
    </source>
</evidence>
<dbReference type="Proteomes" id="UP000094112">
    <property type="component" value="Unassembled WGS sequence"/>
</dbReference>
<dbReference type="PRINTS" id="PR00421">
    <property type="entry name" value="THIOREDOXIN"/>
</dbReference>
<dbReference type="InterPro" id="IPR008979">
    <property type="entry name" value="Galactose-bd-like_sf"/>
</dbReference>
<reference evidence="4 5" key="1">
    <citation type="journal article" date="2016" name="Proc. Natl. Acad. Sci. U.S.A.">
        <title>Comparative genomics of biotechnologically important yeasts.</title>
        <authorList>
            <person name="Riley R."/>
            <person name="Haridas S."/>
            <person name="Wolfe K.H."/>
            <person name="Lopes M.R."/>
            <person name="Hittinger C.T."/>
            <person name="Goeker M."/>
            <person name="Salamov A.A."/>
            <person name="Wisecaver J.H."/>
            <person name="Long T.M."/>
            <person name="Calvey C.H."/>
            <person name="Aerts A.L."/>
            <person name="Barry K.W."/>
            <person name="Choi C."/>
            <person name="Clum A."/>
            <person name="Coughlan A.Y."/>
            <person name="Deshpande S."/>
            <person name="Douglass A.P."/>
            <person name="Hanson S.J."/>
            <person name="Klenk H.-P."/>
            <person name="LaButti K.M."/>
            <person name="Lapidus A."/>
            <person name="Lindquist E.A."/>
            <person name="Lipzen A.M."/>
            <person name="Meier-Kolthoff J.P."/>
            <person name="Ohm R.A."/>
            <person name="Otillar R.P."/>
            <person name="Pangilinan J.L."/>
            <person name="Peng Y."/>
            <person name="Rokas A."/>
            <person name="Rosa C.A."/>
            <person name="Scheuner C."/>
            <person name="Sibirny A.A."/>
            <person name="Slot J.C."/>
            <person name="Stielow J.B."/>
            <person name="Sun H."/>
            <person name="Kurtzman C.P."/>
            <person name="Blackwell M."/>
            <person name="Grigoriev I.V."/>
            <person name="Jeffries T.W."/>
        </authorList>
    </citation>
    <scope>NUCLEOTIDE SEQUENCE [LARGE SCALE GENOMIC DNA]</scope>
    <source>
        <strain evidence="5">ATCC 58044 / CBS 1984 / NCYC 433 / NRRL Y-366-8</strain>
    </source>
</reference>
<dbReference type="AlphaFoldDB" id="A0A1E3NX72"/>
<dbReference type="InterPro" id="IPR017937">
    <property type="entry name" value="Thioredoxin_CS"/>
</dbReference>
<dbReference type="Gene3D" id="3.40.30.10">
    <property type="entry name" value="Glutaredoxin"/>
    <property type="match status" value="1"/>
</dbReference>
<evidence type="ECO:0000313" key="5">
    <source>
        <dbReference type="Proteomes" id="UP000094112"/>
    </source>
</evidence>
<dbReference type="SUPFAM" id="SSF52833">
    <property type="entry name" value="Thioredoxin-like"/>
    <property type="match status" value="1"/>
</dbReference>
<gene>
    <name evidence="4" type="ORF">WICANDRAFT_34902</name>
</gene>
<dbReference type="InterPro" id="IPR036249">
    <property type="entry name" value="Thioredoxin-like_sf"/>
</dbReference>
<dbReference type="PROSITE" id="PS00194">
    <property type="entry name" value="THIOREDOXIN_1"/>
    <property type="match status" value="1"/>
</dbReference>